<dbReference type="NCBIfam" id="TIGR00813">
    <property type="entry name" value="sss"/>
    <property type="match status" value="1"/>
</dbReference>
<dbReference type="RefSeq" id="WP_093202266.1">
    <property type="nucleotide sequence ID" value="NZ_FNGS01000004.1"/>
</dbReference>
<evidence type="ECO:0000256" key="2">
    <source>
        <dbReference type="ARBA" id="ARBA00006434"/>
    </source>
</evidence>
<evidence type="ECO:0000256" key="6">
    <source>
        <dbReference type="RuleBase" id="RU362091"/>
    </source>
</evidence>
<feature type="transmembrane region" description="Helical" evidence="7">
    <location>
        <begin position="40"/>
        <end position="59"/>
    </location>
</feature>
<reference evidence="8 9" key="1">
    <citation type="submission" date="2016-10" db="EMBL/GenBank/DDBJ databases">
        <authorList>
            <person name="de Groot N.N."/>
        </authorList>
    </citation>
    <scope>NUCLEOTIDE SEQUENCE [LARGE SCALE GENOMIC DNA]</scope>
    <source>
        <strain evidence="8 9">DSM 21668</strain>
    </source>
</reference>
<dbReference type="STRING" id="563176.SAMN04488090_2440"/>
<feature type="transmembrane region" description="Helical" evidence="7">
    <location>
        <begin position="438"/>
        <end position="456"/>
    </location>
</feature>
<dbReference type="PANTHER" id="PTHR11819">
    <property type="entry name" value="SOLUTE CARRIER FAMILY 5"/>
    <property type="match status" value="1"/>
</dbReference>
<evidence type="ECO:0000313" key="8">
    <source>
        <dbReference type="EMBL" id="SDM05258.1"/>
    </source>
</evidence>
<comment type="subcellular location">
    <subcellularLocation>
        <location evidence="1">Membrane</location>
        <topology evidence="1">Multi-pass membrane protein</topology>
    </subcellularLocation>
</comment>
<evidence type="ECO:0000256" key="1">
    <source>
        <dbReference type="ARBA" id="ARBA00004141"/>
    </source>
</evidence>
<feature type="transmembrane region" description="Helical" evidence="7">
    <location>
        <begin position="298"/>
        <end position="323"/>
    </location>
</feature>
<dbReference type="Gene3D" id="1.20.1730.10">
    <property type="entry name" value="Sodium/glucose cotransporter"/>
    <property type="match status" value="1"/>
</dbReference>
<feature type="transmembrane region" description="Helical" evidence="7">
    <location>
        <begin position="154"/>
        <end position="174"/>
    </location>
</feature>
<feature type="transmembrane region" description="Helical" evidence="7">
    <location>
        <begin position="123"/>
        <end position="148"/>
    </location>
</feature>
<evidence type="ECO:0000256" key="3">
    <source>
        <dbReference type="ARBA" id="ARBA00022692"/>
    </source>
</evidence>
<feature type="transmembrane region" description="Helical" evidence="7">
    <location>
        <begin position="12"/>
        <end position="28"/>
    </location>
</feature>
<evidence type="ECO:0000313" key="9">
    <source>
        <dbReference type="Proteomes" id="UP000198901"/>
    </source>
</evidence>
<dbReference type="InterPro" id="IPR001734">
    <property type="entry name" value="Na/solute_symporter"/>
</dbReference>
<feature type="transmembrane region" description="Helical" evidence="7">
    <location>
        <begin position="79"/>
        <end position="103"/>
    </location>
</feature>
<sequence length="551" mass="60226">MTLGLESLDYAIFLVYFLIVASYGYWVYKHKGKQTADSKDFFLAEGSLTWWAIGSSIIASNISAEQFIGMSGQAFQLGIAISVYELVGAFSLIIIAVYFLPMYIRNKIYTMPQFLQVRYDGRLATLMAVFWLFLYILVNLTSIVYLGAISLEKMTGFGFGSCAVFLTVFAVFITLGGMKVIGYTDVIQVICLIVGGLATTYLALNLLSDKVGSGSGVFEGLALIRDKADSHLHMLFSKGEYQVHDGRGGFIDAYNQLPGLMMFIIGGQWIVNFNYFGCNQYITQRALGADLTTARNGLLFASFLKILMPFIVVLPGLAAFVLFQENADPAIVSGITEGGVVKPDNSYPVLLNLLPTGLKGLAFAALTAAIVASLAGKANSISTIYVLDIHKKFFNPNLDEKQTVWLGRVSIVVSFVIALVLSPFLRNFGQGFEYIQEYTGFISPGILAIFLLGFFWKKATANGALAAALLSIPLSAFLKYSFPEMPFLNRMGTVFWICLLVQILISYIGGRGRDSEKAFAVEASWFRVPAPFLIGAGCITALIVTIYAVFG</sequence>
<feature type="transmembrane region" description="Helical" evidence="7">
    <location>
        <begin position="257"/>
        <end position="277"/>
    </location>
</feature>
<dbReference type="GO" id="GO:0005886">
    <property type="term" value="C:plasma membrane"/>
    <property type="evidence" value="ECO:0007669"/>
    <property type="project" value="TreeGrafter"/>
</dbReference>
<organism evidence="8 9">
    <name type="scientific">Siphonobacter aquaeclarae</name>
    <dbReference type="NCBI Taxonomy" id="563176"/>
    <lineage>
        <taxon>Bacteria</taxon>
        <taxon>Pseudomonadati</taxon>
        <taxon>Bacteroidota</taxon>
        <taxon>Cytophagia</taxon>
        <taxon>Cytophagales</taxon>
        <taxon>Cytophagaceae</taxon>
        <taxon>Siphonobacter</taxon>
    </lineage>
</organism>
<feature type="transmembrane region" description="Helical" evidence="7">
    <location>
        <begin position="361"/>
        <end position="385"/>
    </location>
</feature>
<evidence type="ECO:0000256" key="7">
    <source>
        <dbReference type="SAM" id="Phobius"/>
    </source>
</evidence>
<feature type="transmembrane region" description="Helical" evidence="7">
    <location>
        <begin position="405"/>
        <end position="426"/>
    </location>
</feature>
<dbReference type="InterPro" id="IPR038377">
    <property type="entry name" value="Na/Glc_symporter_sf"/>
</dbReference>
<gene>
    <name evidence="8" type="ORF">SAMN04488090_2440</name>
</gene>
<dbReference type="GO" id="GO:0005412">
    <property type="term" value="F:D-glucose:sodium symporter activity"/>
    <property type="evidence" value="ECO:0007669"/>
    <property type="project" value="TreeGrafter"/>
</dbReference>
<dbReference type="AlphaFoldDB" id="A0A1G9Q2J4"/>
<evidence type="ECO:0000256" key="4">
    <source>
        <dbReference type="ARBA" id="ARBA00022989"/>
    </source>
</evidence>
<protein>
    <submittedName>
        <fullName evidence="8">Solute:Na+ symporter, SSS family</fullName>
    </submittedName>
</protein>
<dbReference type="EMBL" id="FNGS01000004">
    <property type="protein sequence ID" value="SDM05258.1"/>
    <property type="molecule type" value="Genomic_DNA"/>
</dbReference>
<comment type="similarity">
    <text evidence="2 6">Belongs to the sodium:solute symporter (SSF) (TC 2.A.21) family.</text>
</comment>
<dbReference type="OrthoDB" id="9814523at2"/>
<dbReference type="PROSITE" id="PS50283">
    <property type="entry name" value="NA_SOLUT_SYMP_3"/>
    <property type="match status" value="1"/>
</dbReference>
<dbReference type="Pfam" id="PF00474">
    <property type="entry name" value="SSF"/>
    <property type="match status" value="1"/>
</dbReference>
<keyword evidence="3 7" id="KW-0812">Transmembrane</keyword>
<keyword evidence="4 7" id="KW-1133">Transmembrane helix</keyword>
<dbReference type="CDD" id="cd10325">
    <property type="entry name" value="SLC5sbd_vSGLT"/>
    <property type="match status" value="1"/>
</dbReference>
<proteinExistence type="inferred from homology"/>
<accession>A0A1G9Q2J4</accession>
<feature type="transmembrane region" description="Helical" evidence="7">
    <location>
        <begin position="530"/>
        <end position="550"/>
    </location>
</feature>
<keyword evidence="5 7" id="KW-0472">Membrane</keyword>
<feature type="transmembrane region" description="Helical" evidence="7">
    <location>
        <begin position="463"/>
        <end position="482"/>
    </location>
</feature>
<evidence type="ECO:0000256" key="5">
    <source>
        <dbReference type="ARBA" id="ARBA00023136"/>
    </source>
</evidence>
<keyword evidence="9" id="KW-1185">Reference proteome</keyword>
<name>A0A1G9Q2J4_9BACT</name>
<dbReference type="PANTHER" id="PTHR11819:SF195">
    <property type="entry name" value="SODIUM_GLUCOSE COTRANSPORTER 4"/>
    <property type="match status" value="1"/>
</dbReference>
<feature type="transmembrane region" description="Helical" evidence="7">
    <location>
        <begin position="186"/>
        <end position="204"/>
    </location>
</feature>
<feature type="transmembrane region" description="Helical" evidence="7">
    <location>
        <begin position="494"/>
        <end position="510"/>
    </location>
</feature>
<dbReference type="Proteomes" id="UP000198901">
    <property type="component" value="Unassembled WGS sequence"/>
</dbReference>